<evidence type="ECO:0000313" key="2">
    <source>
        <dbReference type="EMBL" id="KAK2024637.1"/>
    </source>
</evidence>
<evidence type="ECO:0000256" key="1">
    <source>
        <dbReference type="SAM" id="Phobius"/>
    </source>
</evidence>
<dbReference type="EMBL" id="MU842958">
    <property type="protein sequence ID" value="KAK2024637.1"/>
    <property type="molecule type" value="Genomic_DNA"/>
</dbReference>
<evidence type="ECO:0000313" key="3">
    <source>
        <dbReference type="Proteomes" id="UP001232148"/>
    </source>
</evidence>
<dbReference type="AlphaFoldDB" id="A0AAD9HB06"/>
<keyword evidence="3" id="KW-1185">Reference proteome</keyword>
<keyword evidence="1" id="KW-0472">Membrane</keyword>
<feature type="transmembrane region" description="Helical" evidence="1">
    <location>
        <begin position="20"/>
        <end position="44"/>
    </location>
</feature>
<keyword evidence="1" id="KW-0812">Transmembrane</keyword>
<gene>
    <name evidence="2" type="ORF">LX32DRAFT_92009</name>
</gene>
<comment type="caution">
    <text evidence="2">The sequence shown here is derived from an EMBL/GenBank/DDBJ whole genome shotgun (WGS) entry which is preliminary data.</text>
</comment>
<sequence length="269" mass="29790">MEMSFCHPCRPNTYCPHYFFSLYFIRSSAIAEVIVCVFCVGVVGETSQLIWQPRVRETCYATRDSVPSEVLTLKRHVPETPRFRQGAMAFGQLLILLLIRAMVNPAHPKGCVDVPLGAIWDMPGLPCPSSVPPGTGCLPGFRASFGTRHGFSNERTGRRAQEVSPKHSRPLFVSWTASEMLPGLRHESLRPPLPQPAGHRAKPGQAEPSFQLRVRFHPFSPSAYGGVNRFTGGLGETKVQFARRLVPLFGLNTGHNTRSATVELLPFKP</sequence>
<organism evidence="2 3">
    <name type="scientific">Colletotrichum zoysiae</name>
    <dbReference type="NCBI Taxonomy" id="1216348"/>
    <lineage>
        <taxon>Eukaryota</taxon>
        <taxon>Fungi</taxon>
        <taxon>Dikarya</taxon>
        <taxon>Ascomycota</taxon>
        <taxon>Pezizomycotina</taxon>
        <taxon>Sordariomycetes</taxon>
        <taxon>Hypocreomycetidae</taxon>
        <taxon>Glomerellales</taxon>
        <taxon>Glomerellaceae</taxon>
        <taxon>Colletotrichum</taxon>
        <taxon>Colletotrichum graminicola species complex</taxon>
    </lineage>
</organism>
<proteinExistence type="predicted"/>
<reference evidence="2" key="1">
    <citation type="submission" date="2021-06" db="EMBL/GenBank/DDBJ databases">
        <title>Comparative genomics, transcriptomics and evolutionary studies reveal genomic signatures of adaptation to plant cell wall in hemibiotrophic fungi.</title>
        <authorList>
            <consortium name="DOE Joint Genome Institute"/>
            <person name="Baroncelli R."/>
            <person name="Diaz J.F."/>
            <person name="Benocci T."/>
            <person name="Peng M."/>
            <person name="Battaglia E."/>
            <person name="Haridas S."/>
            <person name="Andreopoulos W."/>
            <person name="Labutti K."/>
            <person name="Pangilinan J."/>
            <person name="Floch G.L."/>
            <person name="Makela M.R."/>
            <person name="Henrissat B."/>
            <person name="Grigoriev I.V."/>
            <person name="Crouch J.A."/>
            <person name="De Vries R.P."/>
            <person name="Sukno S.A."/>
            <person name="Thon M.R."/>
        </authorList>
    </citation>
    <scope>NUCLEOTIDE SEQUENCE</scope>
    <source>
        <strain evidence="2">MAFF235873</strain>
    </source>
</reference>
<keyword evidence="1" id="KW-1133">Transmembrane helix</keyword>
<accession>A0AAD9HB06</accession>
<name>A0AAD9HB06_9PEZI</name>
<protein>
    <submittedName>
        <fullName evidence="2">Uncharacterized protein</fullName>
    </submittedName>
</protein>
<dbReference type="Proteomes" id="UP001232148">
    <property type="component" value="Unassembled WGS sequence"/>
</dbReference>